<feature type="domain" description="CN hydrolase" evidence="2">
    <location>
        <begin position="16"/>
        <end position="264"/>
    </location>
</feature>
<dbReference type="PANTHER" id="PTHR43674:SF2">
    <property type="entry name" value="BETA-UREIDOPROPIONASE"/>
    <property type="match status" value="1"/>
</dbReference>
<dbReference type="InterPro" id="IPR050345">
    <property type="entry name" value="Aliph_Amidase/BUP"/>
</dbReference>
<dbReference type="InterPro" id="IPR003010">
    <property type="entry name" value="C-N_Hydrolase"/>
</dbReference>
<dbReference type="InterPro" id="IPR036526">
    <property type="entry name" value="C-N_Hydrolase_sf"/>
</dbReference>
<protein>
    <submittedName>
        <fullName evidence="3">Predicted amidohydrolase</fullName>
    </submittedName>
</protein>
<gene>
    <name evidence="3" type="ORF">SAMN05216223_113174</name>
</gene>
<dbReference type="RefSeq" id="WP_103888662.1">
    <property type="nucleotide sequence ID" value="NZ_FNVU01000013.1"/>
</dbReference>
<organism evidence="3 4">
    <name type="scientific">Actinacidiphila yanglinensis</name>
    <dbReference type="NCBI Taxonomy" id="310779"/>
    <lineage>
        <taxon>Bacteria</taxon>
        <taxon>Bacillati</taxon>
        <taxon>Actinomycetota</taxon>
        <taxon>Actinomycetes</taxon>
        <taxon>Kitasatosporales</taxon>
        <taxon>Streptomycetaceae</taxon>
        <taxon>Actinacidiphila</taxon>
    </lineage>
</organism>
<reference evidence="3 4" key="1">
    <citation type="submission" date="2016-10" db="EMBL/GenBank/DDBJ databases">
        <authorList>
            <person name="de Groot N.N."/>
        </authorList>
    </citation>
    <scope>NUCLEOTIDE SEQUENCE [LARGE SCALE GENOMIC DNA]</scope>
    <source>
        <strain evidence="3 4">CGMCC 4.2023</strain>
    </source>
</reference>
<dbReference type="Gene3D" id="3.60.110.10">
    <property type="entry name" value="Carbon-nitrogen hydrolase"/>
    <property type="match status" value="1"/>
</dbReference>
<dbReference type="PANTHER" id="PTHR43674">
    <property type="entry name" value="NITRILASE C965.09-RELATED"/>
    <property type="match status" value="1"/>
</dbReference>
<dbReference type="OrthoDB" id="9811121at2"/>
<dbReference type="EMBL" id="FNVU01000013">
    <property type="protein sequence ID" value="SEG82620.1"/>
    <property type="molecule type" value="Genomic_DNA"/>
</dbReference>
<dbReference type="SUPFAM" id="SSF56317">
    <property type="entry name" value="Carbon-nitrogen hydrolase"/>
    <property type="match status" value="1"/>
</dbReference>
<dbReference type="CDD" id="cd07580">
    <property type="entry name" value="nitrilase_2"/>
    <property type="match status" value="1"/>
</dbReference>
<evidence type="ECO:0000313" key="3">
    <source>
        <dbReference type="EMBL" id="SEG82620.1"/>
    </source>
</evidence>
<sequence>MTETARSATHPAASPLRVAAVQSNPQVGLVNKEANVAATLDQINKCASEGARLIVLPELAGTGYSFDTREEAYAHAEPVPAGPTCTQWIELAGRLDVYIVAGIAEIDGVHLYDSAVLIGPDGFIGAYRKTHLWNREKLLFTPGSAYPVFETRIGRIGLLICWDIWFPEVPRILTAQGADLICSVNNWVWTPPPLFDHAGNCMAGYLTMGASHVNSVPIIAANRVGEERGGTFLGCSVITGVNGWPSAGVADAEKEEILYADVDVVASRSAVVWSELNDLPRDRRVDLYDPLLGYTGGRPKVR</sequence>
<accession>A0A1H6DBJ9</accession>
<proteinExistence type="predicted"/>
<keyword evidence="4" id="KW-1185">Reference proteome</keyword>
<dbReference type="PROSITE" id="PS50263">
    <property type="entry name" value="CN_HYDROLASE"/>
    <property type="match status" value="1"/>
</dbReference>
<dbReference type="Pfam" id="PF00795">
    <property type="entry name" value="CN_hydrolase"/>
    <property type="match status" value="1"/>
</dbReference>
<keyword evidence="1 3" id="KW-0378">Hydrolase</keyword>
<evidence type="ECO:0000313" key="4">
    <source>
        <dbReference type="Proteomes" id="UP000236754"/>
    </source>
</evidence>
<name>A0A1H6DBJ9_9ACTN</name>
<evidence type="ECO:0000256" key="1">
    <source>
        <dbReference type="ARBA" id="ARBA00022801"/>
    </source>
</evidence>
<evidence type="ECO:0000259" key="2">
    <source>
        <dbReference type="PROSITE" id="PS50263"/>
    </source>
</evidence>
<dbReference type="AlphaFoldDB" id="A0A1H6DBJ9"/>
<dbReference type="GO" id="GO:0016811">
    <property type="term" value="F:hydrolase activity, acting on carbon-nitrogen (but not peptide) bonds, in linear amides"/>
    <property type="evidence" value="ECO:0007669"/>
    <property type="project" value="TreeGrafter"/>
</dbReference>
<dbReference type="Proteomes" id="UP000236754">
    <property type="component" value="Unassembled WGS sequence"/>
</dbReference>